<evidence type="ECO:0000313" key="5">
    <source>
        <dbReference type="Proteomes" id="UP000663828"/>
    </source>
</evidence>
<organism evidence="4 6">
    <name type="scientific">Adineta ricciae</name>
    <name type="common">Rotifer</name>
    <dbReference type="NCBI Taxonomy" id="249248"/>
    <lineage>
        <taxon>Eukaryota</taxon>
        <taxon>Metazoa</taxon>
        <taxon>Spiralia</taxon>
        <taxon>Gnathifera</taxon>
        <taxon>Rotifera</taxon>
        <taxon>Eurotatoria</taxon>
        <taxon>Bdelloidea</taxon>
        <taxon>Adinetida</taxon>
        <taxon>Adinetidae</taxon>
        <taxon>Adineta</taxon>
    </lineage>
</organism>
<evidence type="ECO:0000256" key="1">
    <source>
        <dbReference type="SAM" id="Phobius"/>
    </source>
</evidence>
<reference evidence="4" key="1">
    <citation type="submission" date="2021-02" db="EMBL/GenBank/DDBJ databases">
        <authorList>
            <person name="Nowell W R."/>
        </authorList>
    </citation>
    <scope>NUCLEOTIDE SEQUENCE</scope>
</reference>
<evidence type="ECO:0000313" key="4">
    <source>
        <dbReference type="EMBL" id="CAF1312322.1"/>
    </source>
</evidence>
<dbReference type="EMBL" id="CAJNOR010000577">
    <property type="protein sequence ID" value="CAF0952251.1"/>
    <property type="molecule type" value="Genomic_DNA"/>
</dbReference>
<keyword evidence="2" id="KW-0732">Signal</keyword>
<feature type="chain" id="PRO_5036227273" description="Transmembrane protein" evidence="2">
    <location>
        <begin position="17"/>
        <end position="910"/>
    </location>
</feature>
<keyword evidence="1" id="KW-1133">Transmembrane helix</keyword>
<keyword evidence="5" id="KW-1185">Reference proteome</keyword>
<proteinExistence type="predicted"/>
<dbReference type="AlphaFoldDB" id="A0A815EAJ5"/>
<dbReference type="Proteomes" id="UP000663852">
    <property type="component" value="Unassembled WGS sequence"/>
</dbReference>
<dbReference type="EMBL" id="CAJNOJ010000226">
    <property type="protein sequence ID" value="CAF1312322.1"/>
    <property type="molecule type" value="Genomic_DNA"/>
</dbReference>
<comment type="caution">
    <text evidence="4">The sequence shown here is derived from an EMBL/GenBank/DDBJ whole genome shotgun (WGS) entry which is preliminary data.</text>
</comment>
<feature type="transmembrane region" description="Helical" evidence="1">
    <location>
        <begin position="852"/>
        <end position="877"/>
    </location>
</feature>
<keyword evidence="1" id="KW-0812">Transmembrane</keyword>
<feature type="signal peptide" evidence="2">
    <location>
        <begin position="1"/>
        <end position="16"/>
    </location>
</feature>
<gene>
    <name evidence="4" type="ORF">EDS130_LOCUS31212</name>
    <name evidence="3" type="ORF">XAT740_LOCUS10731</name>
</gene>
<name>A0A815EAJ5_ADIRI</name>
<evidence type="ECO:0000313" key="3">
    <source>
        <dbReference type="EMBL" id="CAF0952251.1"/>
    </source>
</evidence>
<feature type="transmembrane region" description="Helical" evidence="1">
    <location>
        <begin position="576"/>
        <end position="602"/>
    </location>
</feature>
<dbReference type="OrthoDB" id="10041267at2759"/>
<dbReference type="Proteomes" id="UP000663828">
    <property type="component" value="Unassembled WGS sequence"/>
</dbReference>
<evidence type="ECO:0000313" key="6">
    <source>
        <dbReference type="Proteomes" id="UP000663852"/>
    </source>
</evidence>
<feature type="transmembrane region" description="Helical" evidence="1">
    <location>
        <begin position="531"/>
        <end position="555"/>
    </location>
</feature>
<accession>A0A815EAJ5</accession>
<evidence type="ECO:0000256" key="2">
    <source>
        <dbReference type="SAM" id="SignalP"/>
    </source>
</evidence>
<keyword evidence="1" id="KW-0472">Membrane</keyword>
<protein>
    <recommendedName>
        <fullName evidence="7">Transmembrane protein</fullName>
    </recommendedName>
</protein>
<evidence type="ECO:0008006" key="7">
    <source>
        <dbReference type="Google" id="ProtNLM"/>
    </source>
</evidence>
<sequence>MLSALLVVVLIPIAQTFIPDSSLFDAYGLKLAANDALLVEAINANSAFILRFSPFDYSLTCTIAYNDSNQYIYAVALQSQTTSNDSTRFVFIGVNEETDVPFIGSLTYTGVSVTTYIAAAGNSTRRGKFPCTGWQKSNYRIHSLMDLANDLEQTDTNSFFVVTVASDGRYAYAFTNTFLIIYDLDQDIISTQLGNITWLDTSFLPRAVDISQNSLIIVLGYIGSSDTKYTPCAYLLNVINLILTVMDAWTYTPATNTSWQASLTNWDADIYASKYDLSVSWGAAGDRVLFGLQIMNTIVLVSVNQVNQNFDSAYQTLSNGKAVGMGKAVGWLDFDLIIVLVNTYSFNYIWSSSQVIVYNVSNNITFTVLSIFPNIQQTLSDTFGPIILSFAITQNGTVALLDSLGNYYILLPSSAGSFSDTSSGTCSSQTACIAGTFASEFGISPCSLCPSGTTTNGLTSQSSCVSCSNDSFCSLGAAFGDISTSSALLTNINQARAYPVSPQSIRFDNILIENMFAINSESSNCLVHSPLFWALIVVAVGLFVWILMFIFERYVKNPLGKKTHKQMKRFFKKTDLIGEGEMVIGGLFSFAIIVLVVFAYTFSTLYFQRYPIEQVYEGASFACDESLTNAQFSSGLMPIGIPPDDIEQPIFTLLDAQPLILSIDFVNTVFNCTDMTVSQIKDVSLQMTLSSCNDSASTMSLSLALPSHDINLQIALTGTNTIGAFRLSIQGPGSELMNTTFSTSYTLQDLVFSQALSYNGRLLAQQASCTLQLTKIINRTYPLEEDGETKFSGLWLPTLSTSVDNVFVDENEYKYSTSTSTVLSIVISETSSYVLNVQKPITAKQELVFTNLLYTIVCLEIFGLGFLIFKLIVIPFFKSIIRYFRQRCRSAANHSSLDKPTLTELNDIHL</sequence>
<dbReference type="SMART" id="SM01411">
    <property type="entry name" value="Ephrin_rec_like"/>
    <property type="match status" value="1"/>
</dbReference>